<dbReference type="Gene3D" id="1.20.1260.10">
    <property type="match status" value="1"/>
</dbReference>
<dbReference type="InterPro" id="IPR012347">
    <property type="entry name" value="Ferritin-like"/>
</dbReference>
<dbReference type="Pfam" id="PF13628">
    <property type="entry name" value="DUF4142"/>
    <property type="match status" value="1"/>
</dbReference>
<organism evidence="3 4">
    <name type="scientific">Methylocapsa polymorpha</name>
    <dbReference type="NCBI Taxonomy" id="3080828"/>
    <lineage>
        <taxon>Bacteria</taxon>
        <taxon>Pseudomonadati</taxon>
        <taxon>Pseudomonadota</taxon>
        <taxon>Alphaproteobacteria</taxon>
        <taxon>Hyphomicrobiales</taxon>
        <taxon>Beijerinckiaceae</taxon>
        <taxon>Methylocapsa</taxon>
    </lineage>
</organism>
<evidence type="ECO:0000256" key="1">
    <source>
        <dbReference type="SAM" id="SignalP"/>
    </source>
</evidence>
<evidence type="ECO:0000313" key="3">
    <source>
        <dbReference type="EMBL" id="WOJ89027.1"/>
    </source>
</evidence>
<evidence type="ECO:0000313" key="4">
    <source>
        <dbReference type="Proteomes" id="UP001626536"/>
    </source>
</evidence>
<accession>A0ABZ0HQH1</accession>
<keyword evidence="4" id="KW-1185">Reference proteome</keyword>
<evidence type="ECO:0000259" key="2">
    <source>
        <dbReference type="Pfam" id="PF13628"/>
    </source>
</evidence>
<gene>
    <name evidence="3" type="ORF">RZS28_14615</name>
</gene>
<sequence>MRGIFMSASLFAIAALIAAPANAQTAGQANAPTDAAQASPAGQEPVAHFLASAIPNANFLAQTSRMAIGRSKNGKIRDFAQQIAKTQTAAANSLTAWVNTSGPVVTSRSTFSGSTARVSAPRLLQSQADLLQRLSILQGRDFDALYISSQKDALQQLANSYQGYIDNGGDPGLHAIAVRELENLMTALTRLDAL</sequence>
<feature type="domain" description="DUF4142" evidence="2">
    <location>
        <begin position="48"/>
        <end position="194"/>
    </location>
</feature>
<dbReference type="Proteomes" id="UP001626536">
    <property type="component" value="Chromosome"/>
</dbReference>
<keyword evidence="1" id="KW-0732">Signal</keyword>
<feature type="signal peptide" evidence="1">
    <location>
        <begin position="1"/>
        <end position="23"/>
    </location>
</feature>
<dbReference type="RefSeq" id="WP_407338467.1">
    <property type="nucleotide sequence ID" value="NZ_CP136862.1"/>
</dbReference>
<proteinExistence type="predicted"/>
<dbReference type="InterPro" id="IPR025419">
    <property type="entry name" value="DUF4142"/>
</dbReference>
<protein>
    <submittedName>
        <fullName evidence="3">DUF4142 domain-containing protein</fullName>
    </submittedName>
</protein>
<reference evidence="3 4" key="1">
    <citation type="submission" date="2023-10" db="EMBL/GenBank/DDBJ databases">
        <title>Novel methanotroph of the genus Methylocapsa from a subarctic wetland.</title>
        <authorList>
            <person name="Belova S.E."/>
            <person name="Oshkin I.Y."/>
            <person name="Miroshnikov K."/>
            <person name="Dedysh S.N."/>
        </authorList>
    </citation>
    <scope>NUCLEOTIDE SEQUENCE [LARGE SCALE GENOMIC DNA]</scope>
    <source>
        <strain evidence="3 4">RX1</strain>
    </source>
</reference>
<feature type="chain" id="PRO_5046134505" evidence="1">
    <location>
        <begin position="24"/>
        <end position="194"/>
    </location>
</feature>
<name>A0ABZ0HQH1_9HYPH</name>
<dbReference type="EMBL" id="CP136862">
    <property type="protein sequence ID" value="WOJ89027.1"/>
    <property type="molecule type" value="Genomic_DNA"/>
</dbReference>